<organism evidence="2 3">
    <name type="scientific">Flammeovirga pacifica</name>
    <dbReference type="NCBI Taxonomy" id="915059"/>
    <lineage>
        <taxon>Bacteria</taxon>
        <taxon>Pseudomonadati</taxon>
        <taxon>Bacteroidota</taxon>
        <taxon>Cytophagia</taxon>
        <taxon>Cytophagales</taxon>
        <taxon>Flammeovirgaceae</taxon>
        <taxon>Flammeovirga</taxon>
    </lineage>
</organism>
<accession>A0A1S1YUQ8</accession>
<sequence>MKQLITSLFIILMMTIVPFCTSAEDKGDPFDRGITNRTFIPKGQWLIGATINYSEHMNDNYSFLVLNQWDGRGHNFGVSPFFGYFIKDNFAIGGRFTYQKSSLEIDQLHLDLGDDINLSIEGLSQLSQTFYTSFYIRNYISLGKSNRFGLFNEVGISYGYGQTKNKSNGDHAEDIRGIFTTTNELNIGLSPGMVAFVNNNLALEVKMDVIGFNYKHVDQNENQINTGSRRTSSANFDLDIFSLNIGLSLFI</sequence>
<dbReference type="OrthoDB" id="945117at2"/>
<dbReference type="EMBL" id="JRYR02000002">
    <property type="protein sequence ID" value="OHX64545.1"/>
    <property type="molecule type" value="Genomic_DNA"/>
</dbReference>
<evidence type="ECO:0000256" key="1">
    <source>
        <dbReference type="SAM" id="SignalP"/>
    </source>
</evidence>
<name>A0A1S1YUQ8_FLAPC</name>
<reference evidence="2 3" key="1">
    <citation type="journal article" date="2012" name="Int. J. Syst. Evol. Microbiol.">
        <title>Flammeovirga pacifica sp. nov., isolated from deep-sea sediment.</title>
        <authorList>
            <person name="Xu H."/>
            <person name="Fu Y."/>
            <person name="Yang N."/>
            <person name="Ding Z."/>
            <person name="Lai Q."/>
            <person name="Zeng R."/>
        </authorList>
    </citation>
    <scope>NUCLEOTIDE SEQUENCE [LARGE SCALE GENOMIC DNA]</scope>
    <source>
        <strain evidence="3">DSM 24597 / LMG 26175 / WPAGA1</strain>
    </source>
</reference>
<feature type="signal peptide" evidence="1">
    <location>
        <begin position="1"/>
        <end position="23"/>
    </location>
</feature>
<dbReference type="Proteomes" id="UP000179797">
    <property type="component" value="Unassembled WGS sequence"/>
</dbReference>
<proteinExistence type="predicted"/>
<keyword evidence="3" id="KW-1185">Reference proteome</keyword>
<dbReference type="InterPro" id="IPR011250">
    <property type="entry name" value="OMP/PagP_B-barrel"/>
</dbReference>
<evidence type="ECO:0000313" key="3">
    <source>
        <dbReference type="Proteomes" id="UP000179797"/>
    </source>
</evidence>
<keyword evidence="1" id="KW-0732">Signal</keyword>
<feature type="chain" id="PRO_5010334979" description="Outer membrane protein beta-barrel domain-containing protein" evidence="1">
    <location>
        <begin position="24"/>
        <end position="251"/>
    </location>
</feature>
<dbReference type="RefSeq" id="WP_044217063.1">
    <property type="nucleotide sequence ID" value="NZ_JRYR02000002.1"/>
</dbReference>
<gene>
    <name evidence="2" type="ORF">NH26_23515</name>
</gene>
<dbReference type="SUPFAM" id="SSF56925">
    <property type="entry name" value="OMPA-like"/>
    <property type="match status" value="1"/>
</dbReference>
<protein>
    <recommendedName>
        <fullName evidence="4">Outer membrane protein beta-barrel domain-containing protein</fullName>
    </recommendedName>
</protein>
<dbReference type="STRING" id="915059.NH26_23515"/>
<dbReference type="AlphaFoldDB" id="A0A1S1YUQ8"/>
<evidence type="ECO:0008006" key="4">
    <source>
        <dbReference type="Google" id="ProtNLM"/>
    </source>
</evidence>
<comment type="caution">
    <text evidence="2">The sequence shown here is derived from an EMBL/GenBank/DDBJ whole genome shotgun (WGS) entry which is preliminary data.</text>
</comment>
<evidence type="ECO:0000313" key="2">
    <source>
        <dbReference type="EMBL" id="OHX64545.1"/>
    </source>
</evidence>
<dbReference type="Gene3D" id="2.40.160.20">
    <property type="match status" value="1"/>
</dbReference>